<reference evidence="2" key="1">
    <citation type="journal article" date="2019" name="Int. J. Syst. Evol. Microbiol.">
        <title>The Global Catalogue of Microorganisms (GCM) 10K type strain sequencing project: providing services to taxonomists for standard genome sequencing and annotation.</title>
        <authorList>
            <consortium name="The Broad Institute Genomics Platform"/>
            <consortium name="The Broad Institute Genome Sequencing Center for Infectious Disease"/>
            <person name="Wu L."/>
            <person name="Ma J."/>
        </authorList>
    </citation>
    <scope>NUCLEOTIDE SEQUENCE [LARGE SCALE GENOMIC DNA]</scope>
    <source>
        <strain evidence="2">JCM 13476</strain>
    </source>
</reference>
<name>A0ABP3I271_9CAUL</name>
<dbReference type="EMBL" id="BAAAEJ010000005">
    <property type="protein sequence ID" value="GAA0388005.1"/>
    <property type="molecule type" value="Genomic_DNA"/>
</dbReference>
<dbReference type="Proteomes" id="UP001500791">
    <property type="component" value="Unassembled WGS sequence"/>
</dbReference>
<sequence>MGEVIMRSPDHVLSLLEAAVADMAGARAEAVRLMMAEEIRDRLRRDQVMRPLLPLFRDRVDGMQGFVLPVRLRDDLWRAAKRNEPELLPKLDYDDDLARMIADRLCQTAASALRDHGGKIWPGGTPEARQRLARILDVAGIARTSVKRLPDWQGRIGAEEAAELKLALRQAQAVGDDGTEALMEIYYAHLREGLQVLRLAEHAAVLASPSSSLSQGSFTGFVDRVMGALVDKADFIVGFDLSEGPQGVLALRDRLHWLASALKEFEVVVVPRADSVWARTLRHQKLRLSMSLVERFKQADEAVDVLLPQEKTTLAGRMTRAVPHLAAPLDDEQVEQARLLVGILSTTHGPAAAMGCESERRQTVEGIVGRISNWSGEALDLLHKTEVVDGGRLARRRLQVMVDLLQLAGAKDAARTVRRRLASLGAAPGTVPTYSHRLA</sequence>
<protein>
    <submittedName>
        <fullName evidence="1">Uncharacterized protein</fullName>
    </submittedName>
</protein>
<keyword evidence="2" id="KW-1185">Reference proteome</keyword>
<organism evidence="1 2">
    <name type="scientific">Brevundimonas terrae</name>
    <dbReference type="NCBI Taxonomy" id="363631"/>
    <lineage>
        <taxon>Bacteria</taxon>
        <taxon>Pseudomonadati</taxon>
        <taxon>Pseudomonadota</taxon>
        <taxon>Alphaproteobacteria</taxon>
        <taxon>Caulobacterales</taxon>
        <taxon>Caulobacteraceae</taxon>
        <taxon>Brevundimonas</taxon>
    </lineage>
</organism>
<evidence type="ECO:0000313" key="1">
    <source>
        <dbReference type="EMBL" id="GAA0388005.1"/>
    </source>
</evidence>
<gene>
    <name evidence="1" type="ORF">GCM10009093_13450</name>
</gene>
<proteinExistence type="predicted"/>
<accession>A0ABP3I271</accession>
<evidence type="ECO:0000313" key="2">
    <source>
        <dbReference type="Proteomes" id="UP001500791"/>
    </source>
</evidence>
<comment type="caution">
    <text evidence="1">The sequence shown here is derived from an EMBL/GenBank/DDBJ whole genome shotgun (WGS) entry which is preliminary data.</text>
</comment>